<sequence length="328" mass="35500">MKKTFNLNETAPDEPMGAHDPLRTTEGWKSPLDLEAFSSSPLYEEAPRPAEADGDARRGNHARETIDRRACADGAALRGSHAEPMAAPDEPASVRTAFQAVPGSLPSKTPREPNDGMTKSSLRSTVERAEEMSSVLAEAMMELSRKTESAHAIAQNIDHVANEAIERIESTIRKSFDANPLRESGGALGPDDLEKLEASLADMLEDEYKRHARSLASAAASQANDGNLKDSELWDSLTLYISEKMSLLESELEKKMMQSGQASNAPAPVGEGERSLEERFLLLEQQCKKSRKSTILMGSCFFASLAAIAISLGSGMSFQQIFSVLLGG</sequence>
<dbReference type="PaxDb" id="479437-Elen_1774"/>
<name>C8WHZ8_EGGLE</name>
<dbReference type="STRING" id="479437.Elen_1774"/>
<evidence type="ECO:0000313" key="4">
    <source>
        <dbReference type="Proteomes" id="UP000001377"/>
    </source>
</evidence>
<proteinExistence type="predicted"/>
<keyword evidence="2" id="KW-0472">Membrane</keyword>
<dbReference type="KEGG" id="ele:Elen_1774"/>
<dbReference type="AlphaFoldDB" id="C8WHZ8"/>
<feature type="compositionally biased region" description="Basic and acidic residues" evidence="1">
    <location>
        <begin position="45"/>
        <end position="71"/>
    </location>
</feature>
<feature type="transmembrane region" description="Helical" evidence="2">
    <location>
        <begin position="295"/>
        <end position="318"/>
    </location>
</feature>
<reference evidence="3 4" key="1">
    <citation type="journal article" date="2009" name="Stand. Genomic Sci.">
        <title>Complete genome sequence of Eggerthella lenta type strain (IPP VPI 0255).</title>
        <authorList>
            <person name="Saunders E."/>
            <person name="Pukall R."/>
            <person name="Abt B."/>
            <person name="Lapidus A."/>
            <person name="Glavina Del Rio T."/>
            <person name="Copeland A."/>
            <person name="Tice H."/>
            <person name="Cheng J.F."/>
            <person name="Lucas S."/>
            <person name="Chen F."/>
            <person name="Nolan M."/>
            <person name="Bruce D."/>
            <person name="Goodwin L."/>
            <person name="Pitluck S."/>
            <person name="Ivanova N."/>
            <person name="Mavromatis K."/>
            <person name="Ovchinnikova G."/>
            <person name="Pati A."/>
            <person name="Chen A."/>
            <person name="Palaniappan K."/>
            <person name="Land M."/>
            <person name="Hauser L."/>
            <person name="Chang Y.J."/>
            <person name="Jeffries C.D."/>
            <person name="Chain P."/>
            <person name="Meincke L."/>
            <person name="Sims D."/>
            <person name="Brettin T."/>
            <person name="Detter J.C."/>
            <person name="Goker M."/>
            <person name="Bristow J."/>
            <person name="Eisen J.A."/>
            <person name="Markowitz V."/>
            <person name="Hugenholtz P."/>
            <person name="Kyrpides N.C."/>
            <person name="Klenk H.P."/>
            <person name="Han C."/>
        </authorList>
    </citation>
    <scope>NUCLEOTIDE SEQUENCE [LARGE SCALE GENOMIC DNA]</scope>
    <source>
        <strain evidence="4">ATCC 25559 / DSM 2243 / CCUG 17323 / JCM 9979 / KCTC 3265 / NCTC 11813 / VPI 0255 / 1899 B</strain>
    </source>
</reference>
<dbReference type="EMBL" id="CP001726">
    <property type="protein sequence ID" value="ACV55739.1"/>
    <property type="molecule type" value="Genomic_DNA"/>
</dbReference>
<keyword evidence="2" id="KW-1133">Transmembrane helix</keyword>
<evidence type="ECO:0008006" key="5">
    <source>
        <dbReference type="Google" id="ProtNLM"/>
    </source>
</evidence>
<dbReference type="BioCyc" id="ELEN479437:G1GFY-1786-MONOMER"/>
<organism evidence="3 4">
    <name type="scientific">Eggerthella lenta (strain ATCC 25559 / DSM 2243 / CCUG 17323 / JCM 9979 / KCTC 3265 / NCTC 11813 / VPI 0255 / 1899 B)</name>
    <name type="common">Eubacterium lentum</name>
    <dbReference type="NCBI Taxonomy" id="479437"/>
    <lineage>
        <taxon>Bacteria</taxon>
        <taxon>Bacillati</taxon>
        <taxon>Actinomycetota</taxon>
        <taxon>Coriobacteriia</taxon>
        <taxon>Eggerthellales</taxon>
        <taxon>Eggerthellaceae</taxon>
        <taxon>Eggerthella</taxon>
    </lineage>
</organism>
<protein>
    <recommendedName>
        <fullName evidence="5">Transmembrane protein</fullName>
    </recommendedName>
</protein>
<keyword evidence="2" id="KW-0812">Transmembrane</keyword>
<evidence type="ECO:0000313" key="3">
    <source>
        <dbReference type="EMBL" id="ACV55739.1"/>
    </source>
</evidence>
<evidence type="ECO:0000256" key="2">
    <source>
        <dbReference type="SAM" id="Phobius"/>
    </source>
</evidence>
<dbReference type="HOGENOM" id="CLU_846594_0_0_11"/>
<dbReference type="Proteomes" id="UP000001377">
    <property type="component" value="Chromosome"/>
</dbReference>
<feature type="region of interest" description="Disordered" evidence="1">
    <location>
        <begin position="1"/>
        <end position="123"/>
    </location>
</feature>
<accession>C8WHZ8</accession>
<gene>
    <name evidence="3" type="ordered locus">Elen_1774</name>
</gene>
<evidence type="ECO:0000256" key="1">
    <source>
        <dbReference type="SAM" id="MobiDB-lite"/>
    </source>
</evidence>
<keyword evidence="4" id="KW-1185">Reference proteome</keyword>